<feature type="domain" description="ABC transporter" evidence="8">
    <location>
        <begin position="5"/>
        <end position="227"/>
    </location>
</feature>
<dbReference type="GO" id="GO:0044874">
    <property type="term" value="P:lipoprotein localization to outer membrane"/>
    <property type="evidence" value="ECO:0007669"/>
    <property type="project" value="TreeGrafter"/>
</dbReference>
<dbReference type="EMBL" id="CP000482">
    <property type="protein sequence ID" value="ABL00614.1"/>
    <property type="molecule type" value="Genomic_DNA"/>
</dbReference>
<dbReference type="GO" id="GO:0089705">
    <property type="term" value="P:protein localization to outer membrane"/>
    <property type="evidence" value="ECO:0007669"/>
    <property type="project" value="TreeGrafter"/>
</dbReference>
<dbReference type="InterPro" id="IPR017871">
    <property type="entry name" value="ABC_transporter-like_CS"/>
</dbReference>
<proteinExistence type="inferred from homology"/>
<keyword evidence="7" id="KW-0472">Membrane</keyword>
<reference evidence="9 10" key="1">
    <citation type="submission" date="2006-10" db="EMBL/GenBank/DDBJ databases">
        <title>Complete sequence of chromosome of Pelobacter propionicus DSM 2379.</title>
        <authorList>
            <consortium name="US DOE Joint Genome Institute"/>
            <person name="Copeland A."/>
            <person name="Lucas S."/>
            <person name="Lapidus A."/>
            <person name="Barry K."/>
            <person name="Detter J.C."/>
            <person name="Glavina del Rio T."/>
            <person name="Hammon N."/>
            <person name="Israni S."/>
            <person name="Dalin E."/>
            <person name="Tice H."/>
            <person name="Pitluck S."/>
            <person name="Saunders E."/>
            <person name="Brettin T."/>
            <person name="Bruce D."/>
            <person name="Han C."/>
            <person name="Tapia R."/>
            <person name="Schmutz J."/>
            <person name="Larimer F."/>
            <person name="Land M."/>
            <person name="Hauser L."/>
            <person name="Kyrpides N."/>
            <person name="Kim E."/>
            <person name="Lovley D."/>
            <person name="Richardson P."/>
        </authorList>
    </citation>
    <scope>NUCLEOTIDE SEQUENCE [LARGE SCALE GENOMIC DNA]</scope>
    <source>
        <strain evidence="10">DSM 2379 / NBRC 103807 / OttBd1</strain>
    </source>
</reference>
<dbReference type="GO" id="GO:0005975">
    <property type="term" value="P:carbohydrate metabolic process"/>
    <property type="evidence" value="ECO:0007669"/>
    <property type="project" value="InterPro"/>
</dbReference>
<evidence type="ECO:0000313" key="10">
    <source>
        <dbReference type="Proteomes" id="UP000006732"/>
    </source>
</evidence>
<dbReference type="eggNOG" id="COG1136">
    <property type="taxonomic scope" value="Bacteria"/>
</dbReference>
<evidence type="ECO:0000256" key="3">
    <source>
        <dbReference type="ARBA" id="ARBA00022475"/>
    </source>
</evidence>
<dbReference type="PROSITE" id="PS01095">
    <property type="entry name" value="GH18_1"/>
    <property type="match status" value="1"/>
</dbReference>
<comment type="similarity">
    <text evidence="1">Belongs to the ABC transporter superfamily.</text>
</comment>
<dbReference type="RefSeq" id="WP_011736849.1">
    <property type="nucleotide sequence ID" value="NC_008609.1"/>
</dbReference>
<dbReference type="PROSITE" id="PS00211">
    <property type="entry name" value="ABC_TRANSPORTER_1"/>
    <property type="match status" value="1"/>
</dbReference>
<protein>
    <submittedName>
        <fullName evidence="9">ABC transporter related protein</fullName>
    </submittedName>
</protein>
<dbReference type="GO" id="GO:0016887">
    <property type="term" value="F:ATP hydrolysis activity"/>
    <property type="evidence" value="ECO:0007669"/>
    <property type="project" value="InterPro"/>
</dbReference>
<dbReference type="OrthoDB" id="9809450at2"/>
<dbReference type="GO" id="GO:0022857">
    <property type="term" value="F:transmembrane transporter activity"/>
    <property type="evidence" value="ECO:0007669"/>
    <property type="project" value="TreeGrafter"/>
</dbReference>
<evidence type="ECO:0000259" key="8">
    <source>
        <dbReference type="PROSITE" id="PS50893"/>
    </source>
</evidence>
<dbReference type="GO" id="GO:0004553">
    <property type="term" value="F:hydrolase activity, hydrolyzing O-glycosyl compounds"/>
    <property type="evidence" value="ECO:0007669"/>
    <property type="project" value="InterPro"/>
</dbReference>
<keyword evidence="3" id="KW-1003">Cell membrane</keyword>
<dbReference type="InterPro" id="IPR027417">
    <property type="entry name" value="P-loop_NTPase"/>
</dbReference>
<dbReference type="PANTHER" id="PTHR24220:SF689">
    <property type="entry name" value="LIPOPROTEIN-RELEASING SYSTEM ATP-BINDING PROTEIN LOLD"/>
    <property type="match status" value="1"/>
</dbReference>
<evidence type="ECO:0000256" key="2">
    <source>
        <dbReference type="ARBA" id="ARBA00022448"/>
    </source>
</evidence>
<sequence>MSKLLEARDLRKSYGNGESRVNVLNGIDLDLEQGTTTALVGASGAGKSTLLHLLGALDHPSGGTVRFRGDDIFRKSDRELAAFRNKSIGFVFQFHHLLPEFSALENVMMPALIARVPRRDAISLASALLADVGLGHRLTHRPGELSGGEQQRVAIARALVLSPDLLLADEPTGNLDMKTSDGVHALLGDLQKKHGLTLVVVTHNERLAAAMGRTVHLTDGKLELTSI</sequence>
<organism evidence="9 10">
    <name type="scientific">Pelobacter propionicus (strain DSM 2379 / NBRC 103807 / OttBd1)</name>
    <dbReference type="NCBI Taxonomy" id="338966"/>
    <lineage>
        <taxon>Bacteria</taxon>
        <taxon>Pseudomonadati</taxon>
        <taxon>Thermodesulfobacteriota</taxon>
        <taxon>Desulfuromonadia</taxon>
        <taxon>Desulfuromonadales</taxon>
        <taxon>Desulfuromonadaceae</taxon>
        <taxon>Pelobacter</taxon>
    </lineage>
</organism>
<dbReference type="GO" id="GO:0005524">
    <property type="term" value="F:ATP binding"/>
    <property type="evidence" value="ECO:0007669"/>
    <property type="project" value="UniProtKB-KW"/>
</dbReference>
<gene>
    <name evidence="9" type="ordered locus">Ppro_3016</name>
</gene>
<dbReference type="InterPro" id="IPR017911">
    <property type="entry name" value="MacB-like_ATP-bd"/>
</dbReference>
<accession>A1ATE3</accession>
<keyword evidence="4" id="KW-0547">Nucleotide-binding</keyword>
<keyword evidence="10" id="KW-1185">Reference proteome</keyword>
<dbReference type="InterPro" id="IPR001579">
    <property type="entry name" value="Glyco_hydro_18_chit_AS"/>
</dbReference>
<dbReference type="KEGG" id="ppd:Ppro_3016"/>
<evidence type="ECO:0000256" key="7">
    <source>
        <dbReference type="ARBA" id="ARBA00023136"/>
    </source>
</evidence>
<dbReference type="CDD" id="cd03255">
    <property type="entry name" value="ABC_MJ0796_LolCDE_FtsE"/>
    <property type="match status" value="1"/>
</dbReference>
<dbReference type="GO" id="GO:0005886">
    <property type="term" value="C:plasma membrane"/>
    <property type="evidence" value="ECO:0007669"/>
    <property type="project" value="TreeGrafter"/>
</dbReference>
<evidence type="ECO:0000256" key="1">
    <source>
        <dbReference type="ARBA" id="ARBA00005417"/>
    </source>
</evidence>
<dbReference type="FunFam" id="3.40.50.300:FF:000230">
    <property type="entry name" value="Lipoprotein-releasing system ATP-binding protein LolD"/>
    <property type="match status" value="1"/>
</dbReference>
<keyword evidence="6" id="KW-1278">Translocase</keyword>
<keyword evidence="5" id="KW-0067">ATP-binding</keyword>
<evidence type="ECO:0000256" key="4">
    <source>
        <dbReference type="ARBA" id="ARBA00022741"/>
    </source>
</evidence>
<dbReference type="InterPro" id="IPR003593">
    <property type="entry name" value="AAA+_ATPase"/>
</dbReference>
<evidence type="ECO:0000256" key="5">
    <source>
        <dbReference type="ARBA" id="ARBA00022840"/>
    </source>
</evidence>
<dbReference type="SMART" id="SM00382">
    <property type="entry name" value="AAA"/>
    <property type="match status" value="1"/>
</dbReference>
<dbReference type="STRING" id="338966.Ppro_3016"/>
<dbReference type="InterPro" id="IPR015854">
    <property type="entry name" value="ABC_transpr_LolD-like"/>
</dbReference>
<dbReference type="PROSITE" id="PS50893">
    <property type="entry name" value="ABC_TRANSPORTER_2"/>
    <property type="match status" value="1"/>
</dbReference>
<keyword evidence="2" id="KW-0813">Transport</keyword>
<dbReference type="SUPFAM" id="SSF52540">
    <property type="entry name" value="P-loop containing nucleoside triphosphate hydrolases"/>
    <property type="match status" value="1"/>
</dbReference>
<dbReference type="AlphaFoldDB" id="A1ATE3"/>
<dbReference type="Proteomes" id="UP000006732">
    <property type="component" value="Chromosome"/>
</dbReference>
<dbReference type="HOGENOM" id="CLU_000604_1_22_7"/>
<dbReference type="InterPro" id="IPR003439">
    <property type="entry name" value="ABC_transporter-like_ATP-bd"/>
</dbReference>
<evidence type="ECO:0000256" key="6">
    <source>
        <dbReference type="ARBA" id="ARBA00022967"/>
    </source>
</evidence>
<dbReference type="Gene3D" id="3.40.50.300">
    <property type="entry name" value="P-loop containing nucleotide triphosphate hydrolases"/>
    <property type="match status" value="1"/>
</dbReference>
<dbReference type="PANTHER" id="PTHR24220">
    <property type="entry name" value="IMPORT ATP-BINDING PROTEIN"/>
    <property type="match status" value="1"/>
</dbReference>
<dbReference type="Pfam" id="PF00005">
    <property type="entry name" value="ABC_tran"/>
    <property type="match status" value="1"/>
</dbReference>
<evidence type="ECO:0000313" key="9">
    <source>
        <dbReference type="EMBL" id="ABL00614.1"/>
    </source>
</evidence>
<name>A1ATE3_PELPD</name>